<dbReference type="AlphaFoldDB" id="A0A1D1YIB3"/>
<feature type="domain" description="PRONE" evidence="3">
    <location>
        <begin position="124"/>
        <end position="498"/>
    </location>
</feature>
<dbReference type="FunFam" id="1.20.58.2010:FF:000003">
    <property type="entry name" value="Rop guanine nucleotide exchange factor 14"/>
    <property type="match status" value="1"/>
</dbReference>
<dbReference type="FunFam" id="1.20.58.2010:FF:000001">
    <property type="entry name" value="Rop guanine nucleotide exchange factor 14"/>
    <property type="match status" value="1"/>
</dbReference>
<dbReference type="InterPro" id="IPR038937">
    <property type="entry name" value="RopGEF"/>
</dbReference>
<dbReference type="Gene3D" id="1.20.58.2010">
    <property type="entry name" value="PRONE domain, subdomain 1"/>
    <property type="match status" value="2"/>
</dbReference>
<name>A0A1D1YIB3_9ARAE</name>
<dbReference type="GO" id="GO:0005085">
    <property type="term" value="F:guanyl-nucleotide exchange factor activity"/>
    <property type="evidence" value="ECO:0007669"/>
    <property type="project" value="UniProtKB-UniRule"/>
</dbReference>
<reference evidence="4" key="1">
    <citation type="submission" date="2015-07" db="EMBL/GenBank/DDBJ databases">
        <title>Transcriptome Assembly of Anthurium amnicola.</title>
        <authorList>
            <person name="Suzuki J."/>
        </authorList>
    </citation>
    <scope>NUCLEOTIDE SEQUENCE</scope>
</reference>
<dbReference type="PANTHER" id="PTHR33101:SF2">
    <property type="entry name" value="ROP GUANINE NUCLEOTIDE EXCHANGE FACTOR 14"/>
    <property type="match status" value="1"/>
</dbReference>
<accession>A0A1D1YIB3</accession>
<gene>
    <name evidence="4" type="primary">ROPGEF1_2</name>
    <name evidence="4" type="ORF">g.64005</name>
</gene>
<evidence type="ECO:0000313" key="4">
    <source>
        <dbReference type="EMBL" id="JAT54381.1"/>
    </source>
</evidence>
<dbReference type="PANTHER" id="PTHR33101">
    <property type="entry name" value="ROP GUANINE NUCLEOTIDE EXCHANGE FACTOR 1"/>
    <property type="match status" value="1"/>
</dbReference>
<dbReference type="PROSITE" id="PS51334">
    <property type="entry name" value="PRONE"/>
    <property type="match status" value="1"/>
</dbReference>
<proteinExistence type="predicted"/>
<evidence type="ECO:0000259" key="3">
    <source>
        <dbReference type="PROSITE" id="PS51334"/>
    </source>
</evidence>
<protein>
    <submittedName>
        <fullName evidence="4">Rop guanine nucleotide exchange factor 1</fullName>
    </submittedName>
</protein>
<evidence type="ECO:0000256" key="2">
    <source>
        <dbReference type="PROSITE-ProRule" id="PRU00663"/>
    </source>
</evidence>
<sequence>MRPLACCHRNRELSLDLDEARQGVRTYSGLESCILNNKYSCDAESSTSLGDGTASDSLERDDLSCSSSGKGDSFASSSSYWLNNNTDGSKHEEECALLDKEWDAIKSPYPFYRGRCFSYSKEKVPMYTMKFMDVETMKEKFAKLLLGEDVSGGCRGLATAVALSNAITNLSVSIFGEMWKLEPLSEEKKNRWRREMDWLLSPTNYMVELVPAKQSGANGRMLEIMTPKARADVHMTLPALQKLDSILIEVLDSMVDTEFWYAEGGSRAEGRTQNNGLRLTKRWWLPSPRVPESGLSTSQRKKLGYQGKCVYQVLKAVKSINEHVLLQMPVPDAVKDALPKSAKVSLGEDIYQAISSEPYSVEEIFQSLDMKSEHKVLDIVNQLEGAVYAWKERHSDLMNRRSPLRASWAFVRENDSRLDKIEIFLERAEALLQLLRTRFPNLPQTFLDVTKVQYNKDVGQSIIEAYSRILGNLAFSILARIGDILQEDDLHKPSTPVATLKFDFSSDVYLAGITETPPGYIKRSLFDQMDRVDGRHRVSTAIKASKELFPDNKAKAVVVTVTSPSRSKGLLLW</sequence>
<dbReference type="Pfam" id="PF03759">
    <property type="entry name" value="PRONE"/>
    <property type="match status" value="1"/>
</dbReference>
<dbReference type="EMBL" id="GDJX01013555">
    <property type="protein sequence ID" value="JAT54381.1"/>
    <property type="molecule type" value="Transcribed_RNA"/>
</dbReference>
<organism evidence="4">
    <name type="scientific">Anthurium amnicola</name>
    <dbReference type="NCBI Taxonomy" id="1678845"/>
    <lineage>
        <taxon>Eukaryota</taxon>
        <taxon>Viridiplantae</taxon>
        <taxon>Streptophyta</taxon>
        <taxon>Embryophyta</taxon>
        <taxon>Tracheophyta</taxon>
        <taxon>Spermatophyta</taxon>
        <taxon>Magnoliopsida</taxon>
        <taxon>Liliopsida</taxon>
        <taxon>Araceae</taxon>
        <taxon>Pothoideae</taxon>
        <taxon>Potheae</taxon>
        <taxon>Anthurium</taxon>
    </lineage>
</organism>
<dbReference type="InterPro" id="IPR005512">
    <property type="entry name" value="PRONE_dom"/>
</dbReference>
<keyword evidence="1 2" id="KW-0344">Guanine-nucleotide releasing factor</keyword>
<evidence type="ECO:0000256" key="1">
    <source>
        <dbReference type="ARBA" id="ARBA00022658"/>
    </source>
</evidence>